<dbReference type="SUPFAM" id="SSF63825">
    <property type="entry name" value="YWTD domain"/>
    <property type="match status" value="2"/>
</dbReference>
<dbReference type="InterPro" id="IPR011042">
    <property type="entry name" value="6-blade_b-propeller_TolB-like"/>
</dbReference>
<feature type="domain" description="C2H2-type" evidence="9">
    <location>
        <begin position="26"/>
        <end position="54"/>
    </location>
</feature>
<dbReference type="PANTHER" id="PTHR24393">
    <property type="entry name" value="ZINC FINGER PROTEIN"/>
    <property type="match status" value="1"/>
</dbReference>
<reference evidence="10 11" key="1">
    <citation type="submission" date="2020-02" db="EMBL/GenBank/DDBJ databases">
        <authorList>
            <person name="Ferguson B K."/>
        </authorList>
    </citation>
    <scope>NUCLEOTIDE SEQUENCE [LARGE SCALE GENOMIC DNA]</scope>
</reference>
<dbReference type="InterPro" id="IPR036236">
    <property type="entry name" value="Znf_C2H2_sf"/>
</dbReference>
<dbReference type="PROSITE" id="PS00028">
    <property type="entry name" value="ZINC_FINGER_C2H2_1"/>
    <property type="match status" value="9"/>
</dbReference>
<dbReference type="InterPro" id="IPR000033">
    <property type="entry name" value="LDLR_classB_rpt"/>
</dbReference>
<keyword evidence="5" id="KW-0539">Nucleus</keyword>
<sequence length="1551" mass="176538">MCEKKFGLKSNLQIHFKTLHESRKDFACDYCEKKFGLKCNLLLHIKTVHEGRKDFGCDNCEKKFGGKSDLLKHQRAIHEGRKDFVCDKCEKKFTQKSSLFYHQKTVHVGCKDYACDKCEKKFGRKSTLLLHITTVHEDRKDFACDKCEKKFGRKSHWLIHQKTVHEGRKDHACDKCEKKFSRNGHLLVHQKTVHEGCKDFTCDKCEKVFGLKSDLLYHQKTVHEGRKDFVCEKCKKKFGKKYRLIEHQITVHEGRKDYACVNCEKKFGFKSQLLDHQRIVHEGRKNYAGYKDESSVDEDVKPSPRRTTPVHHASRILSPIMDTVVYELFQIYDRFDVNYTDEYGHTHFHIACQFGSDDVVQKFLELGRVDPNLLASKSIDPPLHLALAGSHEQVAALLLRHGANPNLANAAGSTPLHVICLSSDDDDLAKMLFELSVEKYLPVLVDAWSKFGNAPLHLALQSGKKKLAELLLRRDADPNLANKDGSTPLHLICERKYNDDVAELFFKISDEKHRTVWVDARDKNGRTPLQLAVANLLPKTVNVLLNHGADLSGFVFPNEGYFVEGSKVQGAENQSNFKLKLASSSMIIVEHLEKKGYELNESDALTVMKFFAKYGLFEKSVNPVQRWRQNKFGYEDKEMKKLIIIPDLSLYDLVRLKPEEAAKRLTFTNYYEFARSQPIIPRHNGKDSGVHLIEKLSRGFFRHWALEFFAQLTHYELPIPLKINRRPPCACTVFADNNDDDDSNRNNVITAGQQLLRHHVRTPPRTPTFTSPGTADRSHVRVYLANDHESSLRAHHPHHQSLQEQRASWRRKSGCRRACCNRTCCWASLALILPSLVVACYFGYYYAAKYHFNVNNDGNAAAGSNGNAAGWDPSSSSSSTTTTTTTTEIPIKVKETIQGSSLLVIQSERDSLWTYHPERNQFSQLLATPRDCRLQSFDVYRDRTTFWTGSCDPARINSVSASDDRIGIQHTSKLNATSLAVDHVTGNIYLVDRHLGTLSVMDQAGRYHALLLSELAEPRYLELDPESGVLFVLQSPSRASRAQLPDDVAAEFLRGQSEILRADMDGADARVIVANAPISALAVDVEYKNLFWSVDFDHVFRTDYEGDQRTRVIPLARRVISMAVLEDTLYSSEVANVANPVHDQPVSNVLRSCQLAKENTCMHLTSHEQLPFRDPGPLRTWGGRRRTRWNPCAGQANGGCEQLCLKALDASRSCRCAIGWRLAEDGRGCVRGDLGPQLVYLQGGYVRAKTIDPARKQFTDFIWPTSYADYVAMDGDSEAPAVTAVSFDYDPSTHEIFISNGRSVYKMNVSRDEPPSKIFSLDDAANYVINDLSLDTTENHQFYYIKHALHRESGHNDSIARVDTLRYNESHFLAIPFHPAERLLRTRPYSLVLDLKHRKAYFTADRDNQNNVHRVDLYDAAQVATVTSDLPYYNPEKIVAVDYRANRLYYVADRYDRWIVSTDLNGRDERRLRAPIEKVRSLSVHEDWLYVANATGVWQLNKTQPADENATALIAPTFETYAEIVAARVFYNWTFPRVPYLWGSSAFLGIA</sequence>
<dbReference type="GO" id="GO:0001228">
    <property type="term" value="F:DNA-binding transcription activator activity, RNA polymerase II-specific"/>
    <property type="evidence" value="ECO:0007669"/>
    <property type="project" value="TreeGrafter"/>
</dbReference>
<dbReference type="SMART" id="SM00135">
    <property type="entry name" value="LY"/>
    <property type="match status" value="3"/>
</dbReference>
<keyword evidence="3 7" id="KW-0863">Zinc-finger</keyword>
<keyword evidence="1" id="KW-0479">Metal-binding</keyword>
<dbReference type="InterPro" id="IPR036770">
    <property type="entry name" value="Ankyrin_rpt-contain_sf"/>
</dbReference>
<feature type="domain" description="C2H2-type" evidence="9">
    <location>
        <begin position="55"/>
        <end position="83"/>
    </location>
</feature>
<evidence type="ECO:0000256" key="8">
    <source>
        <dbReference type="SAM" id="MobiDB-lite"/>
    </source>
</evidence>
<dbReference type="Proteomes" id="UP000479190">
    <property type="component" value="Unassembled WGS sequence"/>
</dbReference>
<dbReference type="SUPFAM" id="SSF57196">
    <property type="entry name" value="EGF/Laminin"/>
    <property type="match status" value="1"/>
</dbReference>
<dbReference type="SUPFAM" id="SSF48403">
    <property type="entry name" value="Ankyrin repeat"/>
    <property type="match status" value="1"/>
</dbReference>
<dbReference type="Pfam" id="PF13637">
    <property type="entry name" value="Ank_4"/>
    <property type="match status" value="1"/>
</dbReference>
<feature type="domain" description="C2H2-type" evidence="9">
    <location>
        <begin position="258"/>
        <end position="286"/>
    </location>
</feature>
<evidence type="ECO:0000256" key="4">
    <source>
        <dbReference type="ARBA" id="ARBA00022833"/>
    </source>
</evidence>
<dbReference type="GO" id="GO:0008270">
    <property type="term" value="F:zinc ion binding"/>
    <property type="evidence" value="ECO:0007669"/>
    <property type="project" value="UniProtKB-KW"/>
</dbReference>
<dbReference type="Pfam" id="PF12796">
    <property type="entry name" value="Ank_2"/>
    <property type="match status" value="1"/>
</dbReference>
<evidence type="ECO:0000256" key="5">
    <source>
        <dbReference type="ARBA" id="ARBA00023242"/>
    </source>
</evidence>
<protein>
    <recommendedName>
        <fullName evidence="9">C2H2-type domain-containing protein</fullName>
    </recommendedName>
</protein>
<keyword evidence="4" id="KW-0862">Zinc</keyword>
<feature type="repeat" description="ANK" evidence="6">
    <location>
        <begin position="524"/>
        <end position="552"/>
    </location>
</feature>
<dbReference type="InterPro" id="IPR013087">
    <property type="entry name" value="Znf_C2H2_type"/>
</dbReference>
<dbReference type="OrthoDB" id="10367019at2759"/>
<dbReference type="SUPFAM" id="SSF57667">
    <property type="entry name" value="beta-beta-alpha zinc fingers"/>
    <property type="match status" value="5"/>
</dbReference>
<dbReference type="Gene3D" id="3.30.160.60">
    <property type="entry name" value="Classic Zinc Finger"/>
    <property type="match status" value="7"/>
</dbReference>
<evidence type="ECO:0000256" key="7">
    <source>
        <dbReference type="PROSITE-ProRule" id="PRU00042"/>
    </source>
</evidence>
<feature type="domain" description="C2H2-type" evidence="9">
    <location>
        <begin position="1"/>
        <end position="25"/>
    </location>
</feature>
<evidence type="ECO:0000256" key="1">
    <source>
        <dbReference type="ARBA" id="ARBA00022723"/>
    </source>
</evidence>
<feature type="domain" description="C2H2-type" evidence="9">
    <location>
        <begin position="229"/>
        <end position="257"/>
    </location>
</feature>
<feature type="domain" description="C2H2-type" evidence="9">
    <location>
        <begin position="200"/>
        <end position="228"/>
    </location>
</feature>
<feature type="domain" description="C2H2-type" evidence="9">
    <location>
        <begin position="142"/>
        <end position="170"/>
    </location>
</feature>
<feature type="domain" description="C2H2-type" evidence="9">
    <location>
        <begin position="113"/>
        <end position="141"/>
    </location>
</feature>
<dbReference type="PROSITE" id="PS50297">
    <property type="entry name" value="ANK_REP_REGION"/>
    <property type="match status" value="3"/>
</dbReference>
<dbReference type="InterPro" id="IPR002110">
    <property type="entry name" value="Ankyrin_rpt"/>
</dbReference>
<dbReference type="SMART" id="SM00355">
    <property type="entry name" value="ZnF_C2H2"/>
    <property type="match status" value="10"/>
</dbReference>
<dbReference type="Gene3D" id="1.25.40.20">
    <property type="entry name" value="Ankyrin repeat-containing domain"/>
    <property type="match status" value="1"/>
</dbReference>
<evidence type="ECO:0000256" key="3">
    <source>
        <dbReference type="ARBA" id="ARBA00022771"/>
    </source>
</evidence>
<keyword evidence="2" id="KW-0677">Repeat</keyword>
<feature type="domain" description="C2H2-type" evidence="9">
    <location>
        <begin position="84"/>
        <end position="112"/>
    </location>
</feature>
<dbReference type="PROSITE" id="PS50157">
    <property type="entry name" value="ZINC_FINGER_C2H2_2"/>
    <property type="match status" value="10"/>
</dbReference>
<keyword evidence="6" id="KW-0040">ANK repeat</keyword>
<keyword evidence="11" id="KW-1185">Reference proteome</keyword>
<feature type="repeat" description="ANK" evidence="6">
    <location>
        <begin position="382"/>
        <end position="410"/>
    </location>
</feature>
<feature type="repeat" description="ANK" evidence="6">
    <location>
        <begin position="451"/>
        <end position="483"/>
    </location>
</feature>
<evidence type="ECO:0000256" key="2">
    <source>
        <dbReference type="ARBA" id="ARBA00022737"/>
    </source>
</evidence>
<dbReference type="PANTHER" id="PTHR24393:SF151">
    <property type="entry name" value="C2H2-TYPE DOMAIN-CONTAINING PROTEIN"/>
    <property type="match status" value="1"/>
</dbReference>
<dbReference type="PROSITE" id="PS50088">
    <property type="entry name" value="ANK_REPEAT"/>
    <property type="match status" value="3"/>
</dbReference>
<dbReference type="Gene3D" id="2.120.10.30">
    <property type="entry name" value="TolB, C-terminal domain"/>
    <property type="match status" value="2"/>
</dbReference>
<evidence type="ECO:0000313" key="11">
    <source>
        <dbReference type="Proteomes" id="UP000479190"/>
    </source>
</evidence>
<dbReference type="GO" id="GO:0005634">
    <property type="term" value="C:nucleus"/>
    <property type="evidence" value="ECO:0007669"/>
    <property type="project" value="TreeGrafter"/>
</dbReference>
<proteinExistence type="predicted"/>
<dbReference type="EMBL" id="CADCXV010000716">
    <property type="protein sequence ID" value="CAB0033604.1"/>
    <property type="molecule type" value="Genomic_DNA"/>
</dbReference>
<dbReference type="GO" id="GO:0000978">
    <property type="term" value="F:RNA polymerase II cis-regulatory region sequence-specific DNA binding"/>
    <property type="evidence" value="ECO:0007669"/>
    <property type="project" value="TreeGrafter"/>
</dbReference>
<evidence type="ECO:0000256" key="6">
    <source>
        <dbReference type="PROSITE-ProRule" id="PRU00023"/>
    </source>
</evidence>
<accession>A0A6H5IA57</accession>
<organism evidence="10 11">
    <name type="scientific">Trichogramma brassicae</name>
    <dbReference type="NCBI Taxonomy" id="86971"/>
    <lineage>
        <taxon>Eukaryota</taxon>
        <taxon>Metazoa</taxon>
        <taxon>Ecdysozoa</taxon>
        <taxon>Arthropoda</taxon>
        <taxon>Hexapoda</taxon>
        <taxon>Insecta</taxon>
        <taxon>Pterygota</taxon>
        <taxon>Neoptera</taxon>
        <taxon>Endopterygota</taxon>
        <taxon>Hymenoptera</taxon>
        <taxon>Apocrita</taxon>
        <taxon>Proctotrupomorpha</taxon>
        <taxon>Chalcidoidea</taxon>
        <taxon>Trichogrammatidae</taxon>
        <taxon>Trichogramma</taxon>
    </lineage>
</organism>
<dbReference type="Pfam" id="PF00096">
    <property type="entry name" value="zf-C2H2"/>
    <property type="match status" value="6"/>
</dbReference>
<name>A0A6H5IA57_9HYME</name>
<gene>
    <name evidence="10" type="ORF">TBRA_LOCUS5502</name>
</gene>
<feature type="region of interest" description="Disordered" evidence="8">
    <location>
        <begin position="865"/>
        <end position="887"/>
    </location>
</feature>
<dbReference type="SMART" id="SM00248">
    <property type="entry name" value="ANK"/>
    <property type="match status" value="6"/>
</dbReference>
<evidence type="ECO:0000259" key="9">
    <source>
        <dbReference type="PROSITE" id="PS50157"/>
    </source>
</evidence>
<feature type="domain" description="C2H2-type" evidence="9">
    <location>
        <begin position="171"/>
        <end position="199"/>
    </location>
</feature>
<evidence type="ECO:0000313" key="10">
    <source>
        <dbReference type="EMBL" id="CAB0033604.1"/>
    </source>
</evidence>